<comment type="caution">
    <text evidence="3">The sequence shown here is derived from an EMBL/GenBank/DDBJ whole genome shotgun (WGS) entry which is preliminary data.</text>
</comment>
<protein>
    <recommendedName>
        <fullName evidence="5">Protein HtrL</fullName>
    </recommendedName>
</protein>
<dbReference type="InterPro" id="IPR053291">
    <property type="entry name" value="Ommatidial_diff-associated"/>
</dbReference>
<dbReference type="PANTHER" id="PTHR21579:SF16">
    <property type="entry name" value="HTRL DOMAIN CONTAINING"/>
    <property type="match status" value="1"/>
</dbReference>
<dbReference type="Pfam" id="PF09612">
    <property type="entry name" value="HtrL_YibB"/>
    <property type="match status" value="1"/>
</dbReference>
<dbReference type="Proteomes" id="UP000024635">
    <property type="component" value="Unassembled WGS sequence"/>
</dbReference>
<keyword evidence="2" id="KW-0472">Membrane</keyword>
<dbReference type="AlphaFoldDB" id="A0A016UK74"/>
<sequence length="359" mass="42349">MRHLNVVLIIGITTIFLFLNIYGLIEILRFLRDKQLQQSRRILDEELSEREENDLCQVPDPTTDRSRIEIHRPQPNTMPPPTEKPSINEIFTNHPTRIVNSNRPPHTRPTTTIPPNEKDDVTIVTALMDIGRGDWDRYRRPLEQYHIFMENLLSLQNNMVIFTDTSSYDFIHKYRKNMGEMHRTKIHLITLHDLPLSRHLDAANKIIQEERQDERLWRSIWDPAMKDHPEARSAEYDVLVNSKTYFLYNATLEDPFSTEFFVWIDAGYGHGNQSVFPYNNKWKPRFPRNKISLIKLTPVHDSISGYTIDSLYRRNWSVVSGGFVAGDKRSIGQLHTLVHRKFIELTYHNKVDDDQVRYD</sequence>
<keyword evidence="4" id="KW-1185">Reference proteome</keyword>
<proteinExistence type="predicted"/>
<evidence type="ECO:0008006" key="5">
    <source>
        <dbReference type="Google" id="ProtNLM"/>
    </source>
</evidence>
<evidence type="ECO:0000256" key="1">
    <source>
        <dbReference type="SAM" id="MobiDB-lite"/>
    </source>
</evidence>
<feature type="transmembrane region" description="Helical" evidence="2">
    <location>
        <begin position="6"/>
        <end position="31"/>
    </location>
</feature>
<evidence type="ECO:0000256" key="2">
    <source>
        <dbReference type="SAM" id="Phobius"/>
    </source>
</evidence>
<dbReference type="STRING" id="53326.A0A016UK74"/>
<keyword evidence="2" id="KW-1133">Transmembrane helix</keyword>
<organism evidence="3 4">
    <name type="scientific">Ancylostoma ceylanicum</name>
    <dbReference type="NCBI Taxonomy" id="53326"/>
    <lineage>
        <taxon>Eukaryota</taxon>
        <taxon>Metazoa</taxon>
        <taxon>Ecdysozoa</taxon>
        <taxon>Nematoda</taxon>
        <taxon>Chromadorea</taxon>
        <taxon>Rhabditida</taxon>
        <taxon>Rhabditina</taxon>
        <taxon>Rhabditomorpha</taxon>
        <taxon>Strongyloidea</taxon>
        <taxon>Ancylostomatidae</taxon>
        <taxon>Ancylostomatinae</taxon>
        <taxon>Ancylostoma</taxon>
    </lineage>
</organism>
<dbReference type="OrthoDB" id="411632at2759"/>
<dbReference type="InterPro" id="IPR011735">
    <property type="entry name" value="WlaTC/HtrL_glycosyltransf"/>
</dbReference>
<reference evidence="4" key="1">
    <citation type="journal article" date="2015" name="Nat. Genet.">
        <title>The genome and transcriptome of the zoonotic hookworm Ancylostoma ceylanicum identify infection-specific gene families.</title>
        <authorList>
            <person name="Schwarz E.M."/>
            <person name="Hu Y."/>
            <person name="Antoshechkin I."/>
            <person name="Miller M.M."/>
            <person name="Sternberg P.W."/>
            <person name="Aroian R.V."/>
        </authorList>
    </citation>
    <scope>NUCLEOTIDE SEQUENCE</scope>
    <source>
        <strain evidence="4">HY135</strain>
    </source>
</reference>
<gene>
    <name evidence="3" type="primary">Acey_s0036.g3357</name>
    <name evidence="3" type="synonym">Acey-T11F9.12</name>
    <name evidence="3" type="ORF">Y032_0036g3357</name>
</gene>
<dbReference type="PANTHER" id="PTHR21579">
    <property type="entry name" value="PROTEIN TINCAR"/>
    <property type="match status" value="1"/>
</dbReference>
<evidence type="ECO:0000313" key="3">
    <source>
        <dbReference type="EMBL" id="EYC15789.1"/>
    </source>
</evidence>
<evidence type="ECO:0000313" key="4">
    <source>
        <dbReference type="Proteomes" id="UP000024635"/>
    </source>
</evidence>
<feature type="region of interest" description="Disordered" evidence="1">
    <location>
        <begin position="96"/>
        <end position="117"/>
    </location>
</feature>
<name>A0A016UK74_9BILA</name>
<accession>A0A016UK74</accession>
<dbReference type="EMBL" id="JARK01001372">
    <property type="protein sequence ID" value="EYC15789.1"/>
    <property type="molecule type" value="Genomic_DNA"/>
</dbReference>
<feature type="compositionally biased region" description="Basic and acidic residues" evidence="1">
    <location>
        <begin position="62"/>
        <end position="72"/>
    </location>
</feature>
<feature type="region of interest" description="Disordered" evidence="1">
    <location>
        <begin position="53"/>
        <end position="83"/>
    </location>
</feature>
<keyword evidence="2" id="KW-0812">Transmembrane</keyword>